<accession>A0A8C0LDB9</accession>
<dbReference type="GO" id="GO:0010628">
    <property type="term" value="P:positive regulation of gene expression"/>
    <property type="evidence" value="ECO:0007669"/>
    <property type="project" value="Ensembl"/>
</dbReference>
<feature type="compositionally biased region" description="Low complexity" evidence="8">
    <location>
        <begin position="1217"/>
        <end position="1231"/>
    </location>
</feature>
<dbReference type="InterPro" id="IPR003961">
    <property type="entry name" value="FN3_dom"/>
</dbReference>
<evidence type="ECO:0000256" key="5">
    <source>
        <dbReference type="ARBA" id="ARBA00022553"/>
    </source>
</evidence>
<evidence type="ECO:0000256" key="3">
    <source>
        <dbReference type="ARBA" id="ARBA00022441"/>
    </source>
</evidence>
<dbReference type="SMART" id="SM00060">
    <property type="entry name" value="FN3"/>
    <property type="match status" value="2"/>
</dbReference>
<dbReference type="InterPro" id="IPR036116">
    <property type="entry name" value="FN3_sf"/>
</dbReference>
<dbReference type="Pfam" id="PF13854">
    <property type="entry name" value="Kelch_HCF"/>
    <property type="match status" value="1"/>
</dbReference>
<dbReference type="FunFam" id="2.120.10.80:FF:000015">
    <property type="entry name" value="host cell factor 1 isoform X1"/>
    <property type="match status" value="1"/>
</dbReference>
<dbReference type="GO" id="GO:0043025">
    <property type="term" value="C:neuronal cell body"/>
    <property type="evidence" value="ECO:0007669"/>
    <property type="project" value="Ensembl"/>
</dbReference>
<name>A0A8C0LDB9_CANLU</name>
<feature type="domain" description="Fibronectin type-III" evidence="9">
    <location>
        <begin position="1759"/>
        <end position="1839"/>
    </location>
</feature>
<evidence type="ECO:0000259" key="9">
    <source>
        <dbReference type="SMART" id="SM00060"/>
    </source>
</evidence>
<reference evidence="10" key="2">
    <citation type="submission" date="2025-09" db="UniProtKB">
        <authorList>
            <consortium name="Ensembl"/>
        </authorList>
    </citation>
    <scope>IDENTIFICATION</scope>
</reference>
<organism evidence="10 11">
    <name type="scientific">Canis lupus dingo</name>
    <name type="common">dingo</name>
    <dbReference type="NCBI Taxonomy" id="286419"/>
    <lineage>
        <taxon>Eukaryota</taxon>
        <taxon>Metazoa</taxon>
        <taxon>Chordata</taxon>
        <taxon>Craniata</taxon>
        <taxon>Vertebrata</taxon>
        <taxon>Euteleostomi</taxon>
        <taxon>Mammalia</taxon>
        <taxon>Eutheria</taxon>
        <taxon>Laurasiatheria</taxon>
        <taxon>Carnivora</taxon>
        <taxon>Caniformia</taxon>
        <taxon>Canidae</taxon>
        <taxon>Canis</taxon>
    </lineage>
</organism>
<keyword evidence="6" id="KW-0677">Repeat</keyword>
<evidence type="ECO:0000256" key="7">
    <source>
        <dbReference type="ARBA" id="ARBA00023242"/>
    </source>
</evidence>
<feature type="region of interest" description="Disordered" evidence="8">
    <location>
        <begin position="1353"/>
        <end position="1389"/>
    </location>
</feature>
<dbReference type="GO" id="GO:0019046">
    <property type="term" value="P:release from viral latency"/>
    <property type="evidence" value="ECO:0007669"/>
    <property type="project" value="Ensembl"/>
</dbReference>
<evidence type="ECO:0000256" key="4">
    <source>
        <dbReference type="ARBA" id="ARBA00022490"/>
    </source>
</evidence>
<evidence type="ECO:0000256" key="2">
    <source>
        <dbReference type="ARBA" id="ARBA00004496"/>
    </source>
</evidence>
<feature type="compositionally biased region" description="Polar residues" evidence="8">
    <location>
        <begin position="2013"/>
        <end position="2030"/>
    </location>
</feature>
<feature type="region of interest" description="Disordered" evidence="8">
    <location>
        <begin position="1149"/>
        <end position="1185"/>
    </location>
</feature>
<dbReference type="GO" id="GO:0005737">
    <property type="term" value="C:cytoplasm"/>
    <property type="evidence" value="ECO:0007669"/>
    <property type="project" value="UniProtKB-SubCell"/>
</dbReference>
<dbReference type="SUPFAM" id="SSF117281">
    <property type="entry name" value="Kelch motif"/>
    <property type="match status" value="1"/>
</dbReference>
<sequence>MVEYGKYSNDLYELQASRWEWKRLKAKTPKNGPPPCPRLGHSFSLVGNKCYLFGGLANDSEDPKNNIPRYLNDLYILELRPGSGVVAWDIPITYGVLPPPRESHTAVVYTEKDNKKSKLVIYGGMSGCRLGDLWTLDIETLTWNKPSLSGVAPLPRSLHSATTIGNKMYVFGGWVPLVMDDVKVATHEKEWKCTNTLACLNLDTMAWETILMDTLEDNIPRARAGHCAVAINTRLYIWSGRDGYRKAWNNQVCCKDLWYLETEKPPPPARVQLVRANTNSLEVSWGAVATADSYLLQLQKYDIPATAATATSPTPNPVPSVPANPPKSPAPAAAAPAVQPLTQVGITLLPQAATAPPTTTTIQVLPTVPGSSISVPAAARTQGVPAVLKVTGPQATTGTPLVTMRPASQAGKAPVTVTSLPAGVRMVVPTQSAQGTVIGSSPQMSGMAALAAAAAATQKIPPSSAPTVLSVPAGTTIVKTVAVTPGTTTLPATVKVASSPVMVSNPATRMLKTAAAQVGTSVSSAANTSTRPIITVHKSGTVTVAQQAQVVTTVVGGVTKTITLVKSPISVPGGSALISNLGKVMSVVQTKPVQTSAVTGQASTGPVTQIIQTKGPLPAGTILKLVTSADGKPTTIITTTQASGAGTKPTILGISSVSPSTTKPGTTTIIKTIPMSAIITQAGATGVTSSPGIKSPITIITTKVMTSGTGAPAKIITAVPKIATGHGQQGVTQVVLKGAPGQPGTILRTVPMGGVRLVTPVTVSAVKPAVTTLVVKGTTGVTTLGTVTGTVSTSLAGAGGHSTSASLATPITTLGTIATLSSQVINPTAITVSAAQTTLTAAGGLTTPTITMQPVSQPTQVTLITAPSGVEAQPVHDLPVSILASPTTEQPTATVTIADSGQGEVQPGTVTLVCSNPPCETHETGTTNTATTTVVANLGGQPQPTQVQFVCDRQEAAASLVTSTVGPQNGSVVRVCSNPPCETHETGTTHTATTATSNMAGQHSCSNPPCETHETGTTSTATTAMSSIGTNPQPDARRAYVAGSTPAVVRIGVAPGASEGAQGFVKPLCQTRQTSVTSTTMTVMATGAPCSAGPLLGPGLAVESGGRGTTFVQLAPVSGQVRPSVPGGKDTPVASLSQLVSVGRQLEAHHTHTTNTPTTVRSTMGSGEPSEARGTPMPAYESSPGPAVTVTALEALLCPSATVTQVCSNPPCETHETGTTNTATTSNAGSTQRVCSNPPCETHETGTTHTPTTATSSGGAGQPEGGQQPPAGRPCETHQTTSTGTTMSVSVGALLPDTVPSHRTLESGLEVAAPPTITPQAGASLLAPFPTQRVCSNPPCETHETGTTHTATTVTSNMSSNQDPPPAASDQGEVESTQGDSVNITSSSAVTTTVSSTLTRAVTTVTQSTPVPGPSVPKISSMTEATPGALTTEVPIPATITVTIANTETSDMPFSAVDILQPPEELQASPGPRQQLPPRQLLQPASTPLMGESAEVLSASQTPELQAAVDLSSTGDPSSGQEPTSSAVVATVVVQPPPPTQSEVDQLSLPQELMAEAQAGTTTLMVTGLTPEELAVTAAAEAAAQAAATEEAQALAIQAVLQAAQQAVMAGTGEPMDTSEAAAAVTQAELGHLSAEGQEGQATTIPIVLTQQELAALVQQQQQLQEAQAQQQHHHLPTEALAPADSLNDPTIESNCLNELAAAVPSTVALLPSTGTESLAPSNTFVAPQPVVVASPAKLQAAATLTEVANGIESLGVKPDLPPPPSKAPVKKENQWFDVGVIKGTNVMVTHYFLPPDDAVPSDDDSGTVPDYNQLKKQELQPGTAYKFRVAGINACGRGPFSEISAFKTCLPGFPGAPCAIKISKSPDGAHLTWEPPSVTSGKIIEYSVYLAIQSSQAGGEPKSSTPAQLAFMRVYCGPSPSCLVQSSSLSNAHIDYTTKPAIIFRIAARNEKGYGPATQVRWLQGNPLQRNLRQMVSERQLPCTWILRQTPPSASRTPPARAHPSYPPGAHTSPSGATGRHSFSLSLCF</sequence>
<dbReference type="GO" id="GO:0043254">
    <property type="term" value="P:regulation of protein-containing complex assembly"/>
    <property type="evidence" value="ECO:0007669"/>
    <property type="project" value="Ensembl"/>
</dbReference>
<dbReference type="SUPFAM" id="SSF49265">
    <property type="entry name" value="Fibronectin type III"/>
    <property type="match status" value="1"/>
</dbReference>
<dbReference type="GO" id="GO:0031490">
    <property type="term" value="F:chromatin DNA binding"/>
    <property type="evidence" value="ECO:0007669"/>
    <property type="project" value="Ensembl"/>
</dbReference>
<evidence type="ECO:0000313" key="11">
    <source>
        <dbReference type="Proteomes" id="UP000694391"/>
    </source>
</evidence>
<dbReference type="InterPro" id="IPR015915">
    <property type="entry name" value="Kelch-typ_b-propeller"/>
</dbReference>
<dbReference type="InterPro" id="IPR013783">
    <property type="entry name" value="Ig-like_fold"/>
</dbReference>
<dbReference type="GO" id="GO:0000978">
    <property type="term" value="F:RNA polymerase II cis-regulatory region sequence-specific DNA binding"/>
    <property type="evidence" value="ECO:0007669"/>
    <property type="project" value="Ensembl"/>
</dbReference>
<feature type="region of interest" description="Disordered" evidence="8">
    <location>
        <begin position="1990"/>
        <end position="2030"/>
    </location>
</feature>
<dbReference type="InterPro" id="IPR059124">
    <property type="entry name" value="Kelch_HCF"/>
</dbReference>
<comment type="subcellular location">
    <subcellularLocation>
        <location evidence="2">Cytoplasm</location>
    </subcellularLocation>
    <subcellularLocation>
        <location evidence="1">Nucleus</location>
    </subcellularLocation>
</comment>
<dbReference type="InterPro" id="IPR043536">
    <property type="entry name" value="HCF1/2"/>
</dbReference>
<dbReference type="Gene3D" id="2.60.40.10">
    <property type="entry name" value="Immunoglobulins"/>
    <property type="match status" value="2"/>
</dbReference>
<dbReference type="CDD" id="cd00063">
    <property type="entry name" value="FN3"/>
    <property type="match status" value="2"/>
</dbReference>
<dbReference type="GO" id="GO:0140297">
    <property type="term" value="F:DNA-binding transcription factor binding"/>
    <property type="evidence" value="ECO:0007669"/>
    <property type="project" value="Ensembl"/>
</dbReference>
<dbReference type="Gene3D" id="6.10.250.2590">
    <property type="match status" value="1"/>
</dbReference>
<dbReference type="PANTHER" id="PTHR46003">
    <property type="entry name" value="HOST CELL FACTOR"/>
    <property type="match status" value="1"/>
</dbReference>
<feature type="compositionally biased region" description="Low complexity" evidence="8">
    <location>
        <begin position="1247"/>
        <end position="1257"/>
    </location>
</feature>
<feature type="region of interest" description="Disordered" evidence="8">
    <location>
        <begin position="308"/>
        <end position="335"/>
    </location>
</feature>
<dbReference type="FunFam" id="2.60.40.10:FF:000443">
    <property type="entry name" value="host cell factor 1"/>
    <property type="match status" value="1"/>
</dbReference>
<dbReference type="Ensembl" id="ENSCAFT00020032498.1">
    <property type="protein sequence ID" value="ENSCAFP00020028156.1"/>
    <property type="gene ID" value="ENSCAFG00020022091.1"/>
</dbReference>
<dbReference type="GO" id="GO:0045944">
    <property type="term" value="P:positive regulation of transcription by RNA polymerase II"/>
    <property type="evidence" value="ECO:0007669"/>
    <property type="project" value="Ensembl"/>
</dbReference>
<feature type="region of interest" description="Disordered" evidence="8">
    <location>
        <begin position="1210"/>
        <end position="1288"/>
    </location>
</feature>
<keyword evidence="4" id="KW-0963">Cytoplasm</keyword>
<dbReference type="GO" id="GO:0006338">
    <property type="term" value="P:chromatin remodeling"/>
    <property type="evidence" value="ECO:0007669"/>
    <property type="project" value="TreeGrafter"/>
</dbReference>
<feature type="compositionally biased region" description="Pro residues" evidence="8">
    <location>
        <begin position="314"/>
        <end position="329"/>
    </location>
</feature>
<reference evidence="10" key="1">
    <citation type="submission" date="2025-08" db="UniProtKB">
        <authorList>
            <consortium name="Ensembl"/>
        </authorList>
    </citation>
    <scope>IDENTIFICATION</scope>
</reference>
<keyword evidence="11" id="KW-1185">Reference proteome</keyword>
<dbReference type="GO" id="GO:0001835">
    <property type="term" value="P:blastocyst hatching"/>
    <property type="evidence" value="ECO:0007669"/>
    <property type="project" value="Ensembl"/>
</dbReference>
<feature type="domain" description="Fibronectin type-III" evidence="9">
    <location>
        <begin position="1855"/>
        <end position="1956"/>
    </location>
</feature>
<feature type="compositionally biased region" description="Polar residues" evidence="8">
    <location>
        <begin position="998"/>
        <end position="1009"/>
    </location>
</feature>
<dbReference type="GO" id="GO:0042802">
    <property type="term" value="F:identical protein binding"/>
    <property type="evidence" value="ECO:0007669"/>
    <property type="project" value="Ensembl"/>
</dbReference>
<dbReference type="GO" id="GO:0050821">
    <property type="term" value="P:protein stabilization"/>
    <property type="evidence" value="ECO:0007669"/>
    <property type="project" value="Ensembl"/>
</dbReference>
<evidence type="ECO:0000256" key="6">
    <source>
        <dbReference type="ARBA" id="ARBA00022737"/>
    </source>
</evidence>
<dbReference type="GO" id="GO:0003713">
    <property type="term" value="F:transcription coactivator activity"/>
    <property type="evidence" value="ECO:0007669"/>
    <property type="project" value="Ensembl"/>
</dbReference>
<dbReference type="GeneTree" id="ENSGT00940000161383"/>
<keyword evidence="3" id="KW-0880">Kelch repeat</keyword>
<dbReference type="FunFam" id="2.60.40.10:FF:000259">
    <property type="entry name" value="Host cell factor 1 (Predicted)"/>
    <property type="match status" value="1"/>
</dbReference>
<dbReference type="Gene3D" id="2.120.10.80">
    <property type="entry name" value="Kelch-type beta propeller"/>
    <property type="match status" value="1"/>
</dbReference>
<proteinExistence type="predicted"/>
<dbReference type="GO" id="GO:0048188">
    <property type="term" value="C:Set1C/COMPASS complex"/>
    <property type="evidence" value="ECO:0007669"/>
    <property type="project" value="Ensembl"/>
</dbReference>
<feature type="compositionally biased region" description="Low complexity" evidence="8">
    <location>
        <begin position="1991"/>
        <end position="2005"/>
    </location>
</feature>
<keyword evidence="7" id="KW-0539">Nucleus</keyword>
<dbReference type="GO" id="GO:0044545">
    <property type="term" value="C:NSL complex"/>
    <property type="evidence" value="ECO:0007669"/>
    <property type="project" value="Ensembl"/>
</dbReference>
<evidence type="ECO:0000256" key="1">
    <source>
        <dbReference type="ARBA" id="ARBA00004123"/>
    </source>
</evidence>
<dbReference type="PANTHER" id="PTHR46003:SF3">
    <property type="entry name" value="HOST CELL FACTOR 1"/>
    <property type="match status" value="1"/>
</dbReference>
<protein>
    <submittedName>
        <fullName evidence="10">Host cell factor C1</fullName>
    </submittedName>
</protein>
<evidence type="ECO:0000313" key="10">
    <source>
        <dbReference type="Ensembl" id="ENSCAFP00020028156.1"/>
    </source>
</evidence>
<dbReference type="Proteomes" id="UP000694391">
    <property type="component" value="Unplaced"/>
</dbReference>
<evidence type="ECO:0000256" key="8">
    <source>
        <dbReference type="SAM" id="MobiDB-lite"/>
    </source>
</evidence>
<feature type="region of interest" description="Disordered" evidence="8">
    <location>
        <begin position="998"/>
        <end position="1017"/>
    </location>
</feature>
<dbReference type="GO" id="GO:0071339">
    <property type="term" value="C:MLL1 complex"/>
    <property type="evidence" value="ECO:0007669"/>
    <property type="project" value="Ensembl"/>
</dbReference>
<keyword evidence="5" id="KW-0597">Phosphoprotein</keyword>